<dbReference type="PANTHER" id="PTHR14140">
    <property type="entry name" value="E3 UBIQUITIN-PROTEIN LIGASE UHRF-RELATED"/>
    <property type="match status" value="1"/>
</dbReference>
<evidence type="ECO:0000256" key="1">
    <source>
        <dbReference type="ARBA" id="ARBA00023242"/>
    </source>
</evidence>
<feature type="region of interest" description="Disordered" evidence="3">
    <location>
        <begin position="41"/>
        <end position="72"/>
    </location>
</feature>
<dbReference type="Proteomes" id="UP001519460">
    <property type="component" value="Unassembled WGS sequence"/>
</dbReference>
<dbReference type="SMART" id="SM00466">
    <property type="entry name" value="SRA"/>
    <property type="match status" value="1"/>
</dbReference>
<dbReference type="FunFam" id="2.30.280.10:FF:000005">
    <property type="entry name" value="E3 ubiquitin-protein ligase UHRF1"/>
    <property type="match status" value="1"/>
</dbReference>
<reference evidence="5 6" key="1">
    <citation type="journal article" date="2023" name="Sci. Data">
        <title>Genome assembly of the Korean intertidal mud-creeper Batillaria attramentaria.</title>
        <authorList>
            <person name="Patra A.K."/>
            <person name="Ho P.T."/>
            <person name="Jun S."/>
            <person name="Lee S.J."/>
            <person name="Kim Y."/>
            <person name="Won Y.J."/>
        </authorList>
    </citation>
    <scope>NUCLEOTIDE SEQUENCE [LARGE SCALE GENOMIC DNA]</scope>
    <source>
        <strain evidence="5">Wonlab-2016</strain>
    </source>
</reference>
<dbReference type="PANTHER" id="PTHR14140:SF27">
    <property type="entry name" value="OS04G0289800 PROTEIN"/>
    <property type="match status" value="1"/>
</dbReference>
<evidence type="ECO:0000259" key="4">
    <source>
        <dbReference type="PROSITE" id="PS51015"/>
    </source>
</evidence>
<feature type="compositionally biased region" description="Basic and acidic residues" evidence="3">
    <location>
        <begin position="387"/>
        <end position="404"/>
    </location>
</feature>
<feature type="region of interest" description="Disordered" evidence="3">
    <location>
        <begin position="280"/>
        <end position="321"/>
    </location>
</feature>
<organism evidence="5 6">
    <name type="scientific">Batillaria attramentaria</name>
    <dbReference type="NCBI Taxonomy" id="370345"/>
    <lineage>
        <taxon>Eukaryota</taxon>
        <taxon>Metazoa</taxon>
        <taxon>Spiralia</taxon>
        <taxon>Lophotrochozoa</taxon>
        <taxon>Mollusca</taxon>
        <taxon>Gastropoda</taxon>
        <taxon>Caenogastropoda</taxon>
        <taxon>Sorbeoconcha</taxon>
        <taxon>Cerithioidea</taxon>
        <taxon>Batillariidae</taxon>
        <taxon>Batillaria</taxon>
    </lineage>
</organism>
<accession>A0ABD0J3M6</accession>
<dbReference type="InterPro" id="IPR045134">
    <property type="entry name" value="UHRF1/2-like"/>
</dbReference>
<dbReference type="InterPro" id="IPR015947">
    <property type="entry name" value="PUA-like_sf"/>
</dbReference>
<feature type="compositionally biased region" description="Polar residues" evidence="3">
    <location>
        <begin position="287"/>
        <end position="300"/>
    </location>
</feature>
<dbReference type="Pfam" id="PF02182">
    <property type="entry name" value="SAD_SRA"/>
    <property type="match status" value="1"/>
</dbReference>
<dbReference type="AlphaFoldDB" id="A0ABD0J3M6"/>
<dbReference type="GO" id="GO:0005634">
    <property type="term" value="C:nucleus"/>
    <property type="evidence" value="ECO:0007669"/>
    <property type="project" value="UniProtKB-SubCell"/>
</dbReference>
<dbReference type="InterPro" id="IPR036987">
    <property type="entry name" value="SRA-YDG_sf"/>
</dbReference>
<evidence type="ECO:0000256" key="2">
    <source>
        <dbReference type="PROSITE-ProRule" id="PRU00358"/>
    </source>
</evidence>
<dbReference type="InterPro" id="IPR003105">
    <property type="entry name" value="SRA_YDG"/>
</dbReference>
<comment type="subcellular location">
    <subcellularLocation>
        <location evidence="2">Nucleus</location>
    </subcellularLocation>
</comment>
<proteinExistence type="predicted"/>
<feature type="domain" description="YDG" evidence="4">
    <location>
        <begin position="120"/>
        <end position="271"/>
    </location>
</feature>
<comment type="caution">
    <text evidence="5">The sequence shown here is derived from an EMBL/GenBank/DDBJ whole genome shotgun (WGS) entry which is preliminary data.</text>
</comment>
<keyword evidence="1 2" id="KW-0539">Nucleus</keyword>
<evidence type="ECO:0000313" key="6">
    <source>
        <dbReference type="Proteomes" id="UP001519460"/>
    </source>
</evidence>
<dbReference type="Gene3D" id="2.30.280.10">
    <property type="entry name" value="SRA-YDG"/>
    <property type="match status" value="1"/>
</dbReference>
<evidence type="ECO:0000313" key="5">
    <source>
        <dbReference type="EMBL" id="KAK7457293.1"/>
    </source>
</evidence>
<feature type="region of interest" description="Disordered" evidence="3">
    <location>
        <begin position="354"/>
        <end position="423"/>
    </location>
</feature>
<dbReference type="PROSITE" id="PS51015">
    <property type="entry name" value="YDG"/>
    <property type="match status" value="1"/>
</dbReference>
<protein>
    <recommendedName>
        <fullName evidence="4">YDG domain-containing protein</fullName>
    </recommendedName>
</protein>
<gene>
    <name evidence="5" type="ORF">BaRGS_00039235</name>
</gene>
<evidence type="ECO:0000256" key="3">
    <source>
        <dbReference type="SAM" id="MobiDB-lite"/>
    </source>
</evidence>
<dbReference type="EMBL" id="JACVVK020000673">
    <property type="protein sequence ID" value="KAK7457293.1"/>
    <property type="molecule type" value="Genomic_DNA"/>
</dbReference>
<keyword evidence="6" id="KW-1185">Reference proteome</keyword>
<dbReference type="SUPFAM" id="SSF88697">
    <property type="entry name" value="PUA domain-like"/>
    <property type="match status" value="1"/>
</dbReference>
<name>A0ABD0J3M6_9CAEN</name>
<sequence>MATCDYEEIRRKNLEDNKRILAELGLSNPFKLLPKVVKKGVKRHAADDTYQPKKKRAVSAPSTPDPEKYGSIHGSRRLSARLRGMTPGTECIIDEDDLPTDGDEVKRVQRVMPDRPNWHGEIPGVDVGTIWMTRLECCRDGVHRPTVAGIHGGEEGAYSIALSGGYEDDIDLGDCFTYTGEGGRDLKGTRTNPKNLRTAPQSKDQTLTRGNLALSKNVTTGKPVRVIRGYKLNSPFAPEEGYRYDGLYTVEKAWFTKGLSRFGVWKFALRRCKDQAPPPWELAQEAVSPSKTSDSGYSDSCSRDAELTSDVKSNAGGDVQDDISDLASLTDRKGLADLNEVADDDGEYFDAAEEVDDIQDCSAPITGEKPSDLDQKQVGSAPEEDGKEIADKFYDAEGADDKENVGCTNEQNGTGEEMEKADA</sequence>